<proteinExistence type="predicted"/>
<feature type="region of interest" description="Disordered" evidence="1">
    <location>
        <begin position="88"/>
        <end position="128"/>
    </location>
</feature>
<organism evidence="2 3">
    <name type="scientific">Sporothrix brasiliensis 5110</name>
    <dbReference type="NCBI Taxonomy" id="1398154"/>
    <lineage>
        <taxon>Eukaryota</taxon>
        <taxon>Fungi</taxon>
        <taxon>Dikarya</taxon>
        <taxon>Ascomycota</taxon>
        <taxon>Pezizomycotina</taxon>
        <taxon>Sordariomycetes</taxon>
        <taxon>Sordariomycetidae</taxon>
        <taxon>Ophiostomatales</taxon>
        <taxon>Ophiostomataceae</taxon>
        <taxon>Sporothrix</taxon>
    </lineage>
</organism>
<dbReference type="HOGENOM" id="CLU_1846391_0_0_1"/>
<evidence type="ECO:0000256" key="1">
    <source>
        <dbReference type="SAM" id="MobiDB-lite"/>
    </source>
</evidence>
<keyword evidence="3" id="KW-1185">Reference proteome</keyword>
<sequence length="139" mass="15077">MAGRCKSEKKQKSTIFTAKANGSEASGAATSKGPVAVEQRHTGQEDTESNRWTRTAKQTGVGPQIWARRSDRDAFLLSPAVEISACRAGGATRKREKTNRTQRMARRQGTGKGVSSRARPRGGSSAVVDRKLVMATKWM</sequence>
<dbReference type="VEuPathDB" id="FungiDB:SPBR_08748"/>
<dbReference type="EMBL" id="AWTV01000011">
    <property type="protein sequence ID" value="KIH86899.1"/>
    <property type="molecule type" value="Genomic_DNA"/>
</dbReference>
<evidence type="ECO:0000313" key="3">
    <source>
        <dbReference type="Proteomes" id="UP000031575"/>
    </source>
</evidence>
<feature type="region of interest" description="Disordered" evidence="1">
    <location>
        <begin position="1"/>
        <end position="63"/>
    </location>
</feature>
<protein>
    <submittedName>
        <fullName evidence="2">Uncharacterized protein</fullName>
    </submittedName>
</protein>
<dbReference type="AlphaFoldDB" id="A0A0C2ELC7"/>
<gene>
    <name evidence="2" type="ORF">SPBR_08748</name>
</gene>
<dbReference type="RefSeq" id="XP_040614909.1">
    <property type="nucleotide sequence ID" value="XM_040766986.1"/>
</dbReference>
<reference evidence="2 3" key="1">
    <citation type="journal article" date="2014" name="BMC Genomics">
        <title>Comparative genomics of the major fungal agents of human and animal Sporotrichosis: Sporothrix schenckii and Sporothrix brasiliensis.</title>
        <authorList>
            <person name="Teixeira M.M."/>
            <person name="de Almeida L.G."/>
            <person name="Kubitschek-Barreira P."/>
            <person name="Alves F.L."/>
            <person name="Kioshima E.S."/>
            <person name="Abadio A.K."/>
            <person name="Fernandes L."/>
            <person name="Derengowski L.S."/>
            <person name="Ferreira K.S."/>
            <person name="Souza R.C."/>
            <person name="Ruiz J.C."/>
            <person name="de Andrade N.C."/>
            <person name="Paes H.C."/>
            <person name="Nicola A.M."/>
            <person name="Albuquerque P."/>
            <person name="Gerber A.L."/>
            <person name="Martins V.P."/>
            <person name="Peconick L.D."/>
            <person name="Neto A.V."/>
            <person name="Chaucanez C.B."/>
            <person name="Silva P.A."/>
            <person name="Cunha O.L."/>
            <person name="de Oliveira F.F."/>
            <person name="dos Santos T.C."/>
            <person name="Barros A.L."/>
            <person name="Soares M.A."/>
            <person name="de Oliveira L.M."/>
            <person name="Marini M.M."/>
            <person name="Villalobos-Duno H."/>
            <person name="Cunha M.M."/>
            <person name="de Hoog S."/>
            <person name="da Silveira J.F."/>
            <person name="Henrissat B."/>
            <person name="Nino-Vega G.A."/>
            <person name="Cisalpino P.S."/>
            <person name="Mora-Montes H.M."/>
            <person name="Almeida S.R."/>
            <person name="Stajich J.E."/>
            <person name="Lopes-Bezerra L.M."/>
            <person name="Vasconcelos A.T."/>
            <person name="Felipe M.S."/>
        </authorList>
    </citation>
    <scope>NUCLEOTIDE SEQUENCE [LARGE SCALE GENOMIC DNA]</scope>
    <source>
        <strain evidence="2 3">5110</strain>
    </source>
</reference>
<feature type="compositionally biased region" description="Basic and acidic residues" evidence="1">
    <location>
        <begin position="1"/>
        <end position="11"/>
    </location>
</feature>
<dbReference type="Proteomes" id="UP000031575">
    <property type="component" value="Unassembled WGS sequence"/>
</dbReference>
<feature type="compositionally biased region" description="Basic and acidic residues" evidence="1">
    <location>
        <begin position="38"/>
        <end position="51"/>
    </location>
</feature>
<dbReference type="GeneID" id="63681907"/>
<comment type="caution">
    <text evidence="2">The sequence shown here is derived from an EMBL/GenBank/DDBJ whole genome shotgun (WGS) entry which is preliminary data.</text>
</comment>
<feature type="compositionally biased region" description="Low complexity" evidence="1">
    <location>
        <begin position="113"/>
        <end position="127"/>
    </location>
</feature>
<name>A0A0C2ELC7_9PEZI</name>
<evidence type="ECO:0000313" key="2">
    <source>
        <dbReference type="EMBL" id="KIH86899.1"/>
    </source>
</evidence>
<accession>A0A0C2ELC7</accession>